<evidence type="ECO:0000256" key="1">
    <source>
        <dbReference type="ARBA" id="ARBA00023015"/>
    </source>
</evidence>
<sequence length="317" mass="35601">MNIEKNSGIPLYIQLKNEILRAIRNGEYNIGDRMDTERDLALSLGISRKTVSHAYKQLESEGVLVSHQGRGTYVAQVRNSWKQDSDKEKVNKFIDLAIESAFENDISTIEFLDMVRTRAREKENLLYKTTAVFVECNIEQARGFADQLSGITGFKVIPITVAELNNMTLQIKDIINKAKIIIPTFNHVNEVADLLEGYDKKIVGVAINPNLETIVKIAKYGEGSKFGLISLSKEFYHKVDYALSMAGLNNINIVSTISGDELELKNFINQVDIVIVSPGRQMEINQLVDGEKDVIPFDYALDKGSVKSIMSHLIEEK</sequence>
<dbReference type="Gene3D" id="1.10.10.10">
    <property type="entry name" value="Winged helix-like DNA-binding domain superfamily/Winged helix DNA-binding domain"/>
    <property type="match status" value="1"/>
</dbReference>
<evidence type="ECO:0000313" key="5">
    <source>
        <dbReference type="EMBL" id="PAB60188.1"/>
    </source>
</evidence>
<dbReference type="GO" id="GO:0003700">
    <property type="term" value="F:DNA-binding transcription factor activity"/>
    <property type="evidence" value="ECO:0007669"/>
    <property type="project" value="InterPro"/>
</dbReference>
<dbReference type="PROSITE" id="PS50949">
    <property type="entry name" value="HTH_GNTR"/>
    <property type="match status" value="1"/>
</dbReference>
<keyword evidence="2" id="KW-0238">DNA-binding</keyword>
<accession>A0A267MMP2</accession>
<evidence type="ECO:0000313" key="6">
    <source>
        <dbReference type="Proteomes" id="UP000216024"/>
    </source>
</evidence>
<evidence type="ECO:0000256" key="3">
    <source>
        <dbReference type="ARBA" id="ARBA00023163"/>
    </source>
</evidence>
<name>A0A267MMP2_9FIRM</name>
<dbReference type="Proteomes" id="UP000216024">
    <property type="component" value="Unassembled WGS sequence"/>
</dbReference>
<keyword evidence="3" id="KW-0804">Transcription</keyword>
<dbReference type="InterPro" id="IPR036388">
    <property type="entry name" value="WH-like_DNA-bd_sf"/>
</dbReference>
<dbReference type="InterPro" id="IPR036390">
    <property type="entry name" value="WH_DNA-bd_sf"/>
</dbReference>
<dbReference type="PRINTS" id="PR00035">
    <property type="entry name" value="HTHGNTR"/>
</dbReference>
<dbReference type="InterPro" id="IPR000524">
    <property type="entry name" value="Tscrpt_reg_HTH_GntR"/>
</dbReference>
<protein>
    <submittedName>
        <fullName evidence="5">GntR family transcriptional regulator</fullName>
    </submittedName>
</protein>
<keyword evidence="1" id="KW-0805">Transcription regulation</keyword>
<dbReference type="Pfam" id="PF00392">
    <property type="entry name" value="GntR"/>
    <property type="match status" value="1"/>
</dbReference>
<dbReference type="OrthoDB" id="9802328at2"/>
<comment type="caution">
    <text evidence="5">The sequence shown here is derived from an EMBL/GenBank/DDBJ whole genome shotgun (WGS) entry which is preliminary data.</text>
</comment>
<dbReference type="CDD" id="cd07377">
    <property type="entry name" value="WHTH_GntR"/>
    <property type="match status" value="1"/>
</dbReference>
<proteinExistence type="predicted"/>
<dbReference type="PANTHER" id="PTHR38445">
    <property type="entry name" value="HTH-TYPE TRANSCRIPTIONAL REPRESSOR YTRA"/>
    <property type="match status" value="1"/>
</dbReference>
<dbReference type="EMBL" id="NIBG01000004">
    <property type="protein sequence ID" value="PAB60188.1"/>
    <property type="molecule type" value="Genomic_DNA"/>
</dbReference>
<feature type="domain" description="HTH gntR-type" evidence="4">
    <location>
        <begin position="9"/>
        <end position="77"/>
    </location>
</feature>
<gene>
    <name evidence="5" type="ORF">CCE28_06810</name>
</gene>
<dbReference type="PANTHER" id="PTHR38445:SF7">
    <property type="entry name" value="GNTR-FAMILY TRANSCRIPTIONAL REGULATOR"/>
    <property type="match status" value="1"/>
</dbReference>
<dbReference type="SMART" id="SM00345">
    <property type="entry name" value="HTH_GNTR"/>
    <property type="match status" value="1"/>
</dbReference>
<keyword evidence="6" id="KW-1185">Reference proteome</keyword>
<evidence type="ECO:0000259" key="4">
    <source>
        <dbReference type="PROSITE" id="PS50949"/>
    </source>
</evidence>
<organism evidence="5 6">
    <name type="scientific">Anaeromicrobium sediminis</name>
    <dbReference type="NCBI Taxonomy" id="1478221"/>
    <lineage>
        <taxon>Bacteria</taxon>
        <taxon>Bacillati</taxon>
        <taxon>Bacillota</taxon>
        <taxon>Clostridia</taxon>
        <taxon>Peptostreptococcales</taxon>
        <taxon>Thermotaleaceae</taxon>
        <taxon>Anaeromicrobium</taxon>
    </lineage>
</organism>
<dbReference type="GO" id="GO:0003677">
    <property type="term" value="F:DNA binding"/>
    <property type="evidence" value="ECO:0007669"/>
    <property type="project" value="UniProtKB-KW"/>
</dbReference>
<dbReference type="AlphaFoldDB" id="A0A267MMP2"/>
<reference evidence="5 6" key="1">
    <citation type="submission" date="2017-06" db="EMBL/GenBank/DDBJ databases">
        <title>Draft genome sequence of anaerobic fermentative bacterium Anaeromicrobium sediminis DY2726D isolated from West Pacific Ocean sediments.</title>
        <authorList>
            <person name="Zeng X."/>
        </authorList>
    </citation>
    <scope>NUCLEOTIDE SEQUENCE [LARGE SCALE GENOMIC DNA]</scope>
    <source>
        <strain evidence="5 6">DY2726D</strain>
    </source>
</reference>
<evidence type="ECO:0000256" key="2">
    <source>
        <dbReference type="ARBA" id="ARBA00023125"/>
    </source>
</evidence>
<dbReference type="SUPFAM" id="SSF46785">
    <property type="entry name" value="Winged helix' DNA-binding domain"/>
    <property type="match status" value="1"/>
</dbReference>